<dbReference type="KEGG" id="bvi:Bcep1808_6720"/>
<protein>
    <submittedName>
        <fullName evidence="1">Uncharacterized protein</fullName>
    </submittedName>
</protein>
<reference evidence="1 2" key="1">
    <citation type="submission" date="2007-03" db="EMBL/GenBank/DDBJ databases">
        <title>Complete sequence of plasmid pBVIE01 of Burkholderia vietnamiensis G4.</title>
        <authorList>
            <consortium name="US DOE Joint Genome Institute"/>
            <person name="Copeland A."/>
            <person name="Lucas S."/>
            <person name="Lapidus A."/>
            <person name="Barry K."/>
            <person name="Detter J.C."/>
            <person name="Glavina del Rio T."/>
            <person name="Hammon N."/>
            <person name="Israni S."/>
            <person name="Dalin E."/>
            <person name="Tice H."/>
            <person name="Pitluck S."/>
            <person name="Chain P."/>
            <person name="Malfatti S."/>
            <person name="Shin M."/>
            <person name="Vergez L."/>
            <person name="Schmutz J."/>
            <person name="Larimer F."/>
            <person name="Land M."/>
            <person name="Hauser L."/>
            <person name="Kyrpides N."/>
            <person name="Tiedje J."/>
            <person name="Richardson P."/>
        </authorList>
    </citation>
    <scope>NUCLEOTIDE SEQUENCE [LARGE SCALE GENOMIC DNA]</scope>
    <source>
        <strain evidence="2">G4 / LMG 22486</strain>
        <plasmid evidence="1 2">pBVIE01</plasmid>
    </source>
</reference>
<organism evidence="1 2">
    <name type="scientific">Burkholderia vietnamiensis (strain G4 / LMG 22486)</name>
    <name type="common">Burkholderia cepacia (strain R1808)</name>
    <dbReference type="NCBI Taxonomy" id="269482"/>
    <lineage>
        <taxon>Bacteria</taxon>
        <taxon>Pseudomonadati</taxon>
        <taxon>Pseudomonadota</taxon>
        <taxon>Betaproteobacteria</taxon>
        <taxon>Burkholderiales</taxon>
        <taxon>Burkholderiaceae</taxon>
        <taxon>Burkholderia</taxon>
        <taxon>Burkholderia cepacia complex</taxon>
    </lineage>
</organism>
<geneLocation type="plasmid" evidence="1 2">
    <name>pBVIE01</name>
</geneLocation>
<sequence length="79" mass="9039">MDTLLRRPTNAREQMPETTSFIDALRQAFGRETIDDAYSKGRKNGEFWAIEGEFVVGLPPYSVIERHSHRLAENSSLVE</sequence>
<dbReference type="HOGENOM" id="CLU_2599245_0_0_4"/>
<name>A4JTK5_BURVG</name>
<dbReference type="Proteomes" id="UP000002287">
    <property type="component" value="Plasmid pBVIE01"/>
</dbReference>
<gene>
    <name evidence="1" type="ordered locus">Bcep1808_6720</name>
</gene>
<proteinExistence type="predicted"/>
<accession>A4JTK5</accession>
<dbReference type="EMBL" id="CP000617">
    <property type="protein sequence ID" value="ABO59608.1"/>
    <property type="molecule type" value="Genomic_DNA"/>
</dbReference>
<evidence type="ECO:0000313" key="1">
    <source>
        <dbReference type="EMBL" id="ABO59608.1"/>
    </source>
</evidence>
<dbReference type="AlphaFoldDB" id="A4JTK5"/>
<keyword evidence="1" id="KW-0614">Plasmid</keyword>
<evidence type="ECO:0000313" key="2">
    <source>
        <dbReference type="Proteomes" id="UP000002287"/>
    </source>
</evidence>